<dbReference type="Proteomes" id="UP000324222">
    <property type="component" value="Unassembled WGS sequence"/>
</dbReference>
<evidence type="ECO:0000313" key="3">
    <source>
        <dbReference type="Proteomes" id="UP000324222"/>
    </source>
</evidence>
<comment type="caution">
    <text evidence="2">The sequence shown here is derived from an EMBL/GenBank/DDBJ whole genome shotgun (WGS) entry which is preliminary data.</text>
</comment>
<organism evidence="2 3">
    <name type="scientific">Portunus trituberculatus</name>
    <name type="common">Swimming crab</name>
    <name type="synonym">Neptunus trituberculatus</name>
    <dbReference type="NCBI Taxonomy" id="210409"/>
    <lineage>
        <taxon>Eukaryota</taxon>
        <taxon>Metazoa</taxon>
        <taxon>Ecdysozoa</taxon>
        <taxon>Arthropoda</taxon>
        <taxon>Crustacea</taxon>
        <taxon>Multicrustacea</taxon>
        <taxon>Malacostraca</taxon>
        <taxon>Eumalacostraca</taxon>
        <taxon>Eucarida</taxon>
        <taxon>Decapoda</taxon>
        <taxon>Pleocyemata</taxon>
        <taxon>Brachyura</taxon>
        <taxon>Eubrachyura</taxon>
        <taxon>Portunoidea</taxon>
        <taxon>Portunidae</taxon>
        <taxon>Portuninae</taxon>
        <taxon>Portunus</taxon>
    </lineage>
</organism>
<dbReference type="AlphaFoldDB" id="A0A5B7H5C7"/>
<evidence type="ECO:0000313" key="2">
    <source>
        <dbReference type="EMBL" id="MPC67821.1"/>
    </source>
</evidence>
<protein>
    <submittedName>
        <fullName evidence="2">Uncharacterized protein</fullName>
    </submittedName>
</protein>
<reference evidence="2 3" key="1">
    <citation type="submission" date="2019-05" db="EMBL/GenBank/DDBJ databases">
        <title>Another draft genome of Portunus trituberculatus and its Hox gene families provides insights of decapod evolution.</title>
        <authorList>
            <person name="Jeong J.-H."/>
            <person name="Song I."/>
            <person name="Kim S."/>
            <person name="Choi T."/>
            <person name="Kim D."/>
            <person name="Ryu S."/>
            <person name="Kim W."/>
        </authorList>
    </citation>
    <scope>NUCLEOTIDE SEQUENCE [LARGE SCALE GENOMIC DNA]</scope>
    <source>
        <tissue evidence="2">Muscle</tissue>
    </source>
</reference>
<gene>
    <name evidence="2" type="ORF">E2C01_062006</name>
</gene>
<sequence length="71" mass="7877">MEQRNGMRGSLWDIPLYIAGPLDMSMKEPPPRHGVNIHLQTPMKVDVYPVPQEGQQEQLEERAATPAAAPG</sequence>
<dbReference type="EMBL" id="VSRR010026819">
    <property type="protein sequence ID" value="MPC67821.1"/>
    <property type="molecule type" value="Genomic_DNA"/>
</dbReference>
<feature type="region of interest" description="Disordered" evidence="1">
    <location>
        <begin position="52"/>
        <end position="71"/>
    </location>
</feature>
<evidence type="ECO:0000256" key="1">
    <source>
        <dbReference type="SAM" id="MobiDB-lite"/>
    </source>
</evidence>
<keyword evidence="3" id="KW-1185">Reference proteome</keyword>
<name>A0A5B7H5C7_PORTR</name>
<accession>A0A5B7H5C7</accession>
<proteinExistence type="predicted"/>